<dbReference type="PROSITE" id="PS51421">
    <property type="entry name" value="RAS"/>
    <property type="match status" value="1"/>
</dbReference>
<evidence type="ECO:0000256" key="2">
    <source>
        <dbReference type="SAM" id="Coils"/>
    </source>
</evidence>
<organism evidence="3 4">
    <name type="scientific">Aduncisulcus paluster</name>
    <dbReference type="NCBI Taxonomy" id="2918883"/>
    <lineage>
        <taxon>Eukaryota</taxon>
        <taxon>Metamonada</taxon>
        <taxon>Carpediemonas-like organisms</taxon>
        <taxon>Aduncisulcus</taxon>
    </lineage>
</organism>
<reference evidence="3" key="1">
    <citation type="submission" date="2022-03" db="EMBL/GenBank/DDBJ databases">
        <title>Draft genome sequence of Aduncisulcus paluster, a free-living microaerophilic Fornicata.</title>
        <authorList>
            <person name="Yuyama I."/>
            <person name="Kume K."/>
            <person name="Tamura T."/>
            <person name="Inagaki Y."/>
            <person name="Hashimoto T."/>
        </authorList>
    </citation>
    <scope>NUCLEOTIDE SEQUENCE</scope>
    <source>
        <strain evidence="3">NY0171</strain>
    </source>
</reference>
<proteinExistence type="predicted"/>
<dbReference type="InterPro" id="IPR001806">
    <property type="entry name" value="Small_GTPase"/>
</dbReference>
<dbReference type="SUPFAM" id="SSF52540">
    <property type="entry name" value="P-loop containing nucleoside triphosphate hydrolases"/>
    <property type="match status" value="1"/>
</dbReference>
<dbReference type="Gene3D" id="3.40.50.300">
    <property type="entry name" value="P-loop containing nucleotide triphosphate hydrolases"/>
    <property type="match status" value="1"/>
</dbReference>
<keyword evidence="1" id="KW-0547">Nucleotide-binding</keyword>
<dbReference type="PANTHER" id="PTHR47978">
    <property type="match status" value="1"/>
</dbReference>
<dbReference type="InterPro" id="IPR005225">
    <property type="entry name" value="Small_GTP-bd"/>
</dbReference>
<feature type="coiled-coil region" evidence="2">
    <location>
        <begin position="385"/>
        <end position="451"/>
    </location>
</feature>
<keyword evidence="2" id="KW-0175">Coiled coil</keyword>
<dbReference type="SMART" id="SM00173">
    <property type="entry name" value="RAS"/>
    <property type="match status" value="1"/>
</dbReference>
<comment type="caution">
    <text evidence="3">The sequence shown here is derived from an EMBL/GenBank/DDBJ whole genome shotgun (WGS) entry which is preliminary data.</text>
</comment>
<sequence>MDCKSFSKNIIKIVLIGSYSGKTCLRKQFTDGEFPQDVPQGTFLECSTKKIVSLTQSIVLHIFDTGGIEGTWGLAQHTCCDADVIVMVYDITDERSFSFVRKKYEELLLETYRFATPLFALVGNKIDRGHDRQVDQSTAKRFAFERDMMYFETSALTGEGVEEMFLQIAETCFMNRHHLIHHDSSHKYTLPILDESCLDDFPLCDIDPSRVESTEGYSQSKLVKFFQGKTSLSLTPNLGDVNLRIPFKAPHIISHFYISSQNIPSSIKRFKMHFTTVDKKLYVKEFSVSSDIPFDHYFWEKFIVEISVPIIACYLEVLSPDGDDKQPKVHLHAIRFVIDKEMEKQKAEEKRFKIEKLRVEGEARRTAEVKEERRVEINELLSDFISSTKQTLSALRDDLDATKKELSHTKAELEAEKTLRIQENEEFEKQLELKQAQMDSLSRELSMHQQTSETKRLILSRDIRSLQRELACVSARVSGQPPELCASVTKNHADTVSRRVSVLSPLSEYVSVSCDVDTMSSTLMTSVPCSLWHNALSDDGTLSHNAMMMLGLVSLFRALHDGCDDALRDDALRDDALSDGHLHDTDMNNGLRKCTMHESIRQVTCKMSDV</sequence>
<dbReference type="Pfam" id="PF00071">
    <property type="entry name" value="Ras"/>
    <property type="match status" value="1"/>
</dbReference>
<evidence type="ECO:0000256" key="1">
    <source>
        <dbReference type="ARBA" id="ARBA00022741"/>
    </source>
</evidence>
<keyword evidence="4" id="KW-1185">Reference proteome</keyword>
<protein>
    <submittedName>
        <fullName evidence="3">Small GTPase like protein</fullName>
    </submittedName>
</protein>
<name>A0ABQ5KUX2_9EUKA</name>
<feature type="non-terminal residue" evidence="3">
    <location>
        <position position="610"/>
    </location>
</feature>
<evidence type="ECO:0000313" key="4">
    <source>
        <dbReference type="Proteomes" id="UP001057375"/>
    </source>
</evidence>
<dbReference type="PROSITE" id="PS51419">
    <property type="entry name" value="RAB"/>
    <property type="match status" value="1"/>
</dbReference>
<dbReference type="InterPro" id="IPR027417">
    <property type="entry name" value="P-loop_NTPase"/>
</dbReference>
<evidence type="ECO:0000313" key="3">
    <source>
        <dbReference type="EMBL" id="GKT35811.1"/>
    </source>
</evidence>
<dbReference type="SMART" id="SM00174">
    <property type="entry name" value="RHO"/>
    <property type="match status" value="1"/>
</dbReference>
<gene>
    <name evidence="3" type="ORF">ADUPG1_008893</name>
</gene>
<accession>A0ABQ5KUX2</accession>
<dbReference type="NCBIfam" id="TIGR00231">
    <property type="entry name" value="small_GTP"/>
    <property type="match status" value="1"/>
</dbReference>
<dbReference type="CDD" id="cd00154">
    <property type="entry name" value="Rab"/>
    <property type="match status" value="1"/>
</dbReference>
<dbReference type="EMBL" id="BQXS01011073">
    <property type="protein sequence ID" value="GKT35811.1"/>
    <property type="molecule type" value="Genomic_DNA"/>
</dbReference>
<dbReference type="SMART" id="SM00175">
    <property type="entry name" value="RAB"/>
    <property type="match status" value="1"/>
</dbReference>
<dbReference type="PRINTS" id="PR00449">
    <property type="entry name" value="RASTRNSFRMNG"/>
</dbReference>
<dbReference type="Proteomes" id="UP001057375">
    <property type="component" value="Unassembled WGS sequence"/>
</dbReference>